<dbReference type="STRING" id="1212765.MHLP_04315"/>
<organism evidence="1 2">
    <name type="scientific">Mycoplasma haematolamae (strain Purdue)</name>
    <dbReference type="NCBI Taxonomy" id="1212765"/>
    <lineage>
        <taxon>Bacteria</taxon>
        <taxon>Bacillati</taxon>
        <taxon>Mycoplasmatota</taxon>
        <taxon>Mollicutes</taxon>
        <taxon>Mycoplasmataceae</taxon>
        <taxon>Mycoplasma</taxon>
    </lineage>
</organism>
<dbReference type="Gene3D" id="3.90.1150.10">
    <property type="entry name" value="Aspartate Aminotransferase, domain 1"/>
    <property type="match status" value="1"/>
</dbReference>
<dbReference type="InterPro" id="IPR015424">
    <property type="entry name" value="PyrdxlP-dep_Trfase"/>
</dbReference>
<dbReference type="InterPro" id="IPR015422">
    <property type="entry name" value="PyrdxlP-dep_Trfase_small"/>
</dbReference>
<proteinExistence type="predicted"/>
<keyword evidence="1" id="KW-0456">Lyase</keyword>
<dbReference type="Gene3D" id="3.40.640.10">
    <property type="entry name" value="Type I PLP-dependent aspartate aminotransferase-like (Major domain)"/>
    <property type="match status" value="1"/>
</dbReference>
<protein>
    <submittedName>
        <fullName evidence="1">Selenocysteine lyase/cysteine desulfurase</fullName>
    </submittedName>
</protein>
<name>I7BKN3_MYCHA</name>
<gene>
    <name evidence="1" type="ordered locus">MHLP_04315</name>
</gene>
<evidence type="ECO:0000313" key="2">
    <source>
        <dbReference type="Proteomes" id="UP000006502"/>
    </source>
</evidence>
<keyword evidence="2" id="KW-1185">Reference proteome</keyword>
<dbReference type="InterPro" id="IPR015421">
    <property type="entry name" value="PyrdxlP-dep_Trfase_major"/>
</dbReference>
<sequence>MSRPLIYLDNASTSLKTEKFKKVLEESYEDLSWLDRKEEHLESLLFQLSSYLGVERECISLVPSSSYAINEIWGKLLDQKRDWKIHLPRGDHISNLASAEYLFRGQISYYSPTDLGIENLDLTDDSVLLVTVKDNLGLSFISLETLKKVRKRYPEALLIGDLTQYVSSSVEREEIFRIFDYSYLSAHKWYGPFGVGVFIDTLQLCLSGRAEQSCEKRARKCCLDWRAIYVWSQTFSEIIERSEEFREKAKNLRSYWEANFPKYGWISWESVPESLIFLVKLRGVNLHDFTFFLEESGFVFRSSDLCSSNTALEGPIVRFSLSPLNEVEELEKLFLIMQKVNSLK</sequence>
<dbReference type="OrthoDB" id="9804366at2"/>
<dbReference type="HOGENOM" id="CLU_836321_0_0_14"/>
<dbReference type="KEGG" id="mhl:MHLP_04315"/>
<reference evidence="2" key="2">
    <citation type="submission" date="2012-07" db="EMBL/GenBank/DDBJ databases">
        <title>Complete genome sequence of 'Candidatus Mycoplasma haemolamae'.</title>
        <authorList>
            <person name="Guimaraes A.M.S."/>
            <person name="Toth B."/>
            <person name="Santos A.P."/>
            <person name="Nascimento N.C."/>
            <person name="Sojka J.E."/>
            <person name="Messick J.B."/>
        </authorList>
    </citation>
    <scope>NUCLEOTIDE SEQUENCE [LARGE SCALE GENOMIC DNA]</scope>
    <source>
        <strain evidence="2">Purdue</strain>
    </source>
</reference>
<accession>I7BKN3</accession>
<evidence type="ECO:0000313" key="1">
    <source>
        <dbReference type="EMBL" id="AFO52443.1"/>
    </source>
</evidence>
<dbReference type="SUPFAM" id="SSF53383">
    <property type="entry name" value="PLP-dependent transferases"/>
    <property type="match status" value="1"/>
</dbReference>
<reference evidence="1 2" key="1">
    <citation type="journal article" date="2012" name="J. Bacteriol.">
        <title>Genome Sequence of "Candidatus Mycoplasma haemolamae" Strain Purdue, a Red Blood Cell Pathogen of Alpacas (Vicugna pacos) and Llamas (Lama glama).</title>
        <authorList>
            <person name="Guimaraes A.M."/>
            <person name="Toth B."/>
            <person name="Santos A.P."/>
            <person name="do Nascimento N.C."/>
            <person name="Kritchevsky J.E."/>
            <person name="Messick J.B."/>
        </authorList>
    </citation>
    <scope>NUCLEOTIDE SEQUENCE [LARGE SCALE GENOMIC DNA]</scope>
    <source>
        <strain evidence="1 2">Purdue</strain>
    </source>
</reference>
<dbReference type="Proteomes" id="UP000006502">
    <property type="component" value="Chromosome"/>
</dbReference>
<dbReference type="EMBL" id="CP003731">
    <property type="protein sequence ID" value="AFO52443.1"/>
    <property type="molecule type" value="Genomic_DNA"/>
</dbReference>
<dbReference type="AlphaFoldDB" id="I7BKN3"/>
<dbReference type="PATRIC" id="fig|1212765.3.peg.980"/>
<dbReference type="GO" id="GO:0016829">
    <property type="term" value="F:lyase activity"/>
    <property type="evidence" value="ECO:0007669"/>
    <property type="project" value="UniProtKB-KW"/>
</dbReference>